<comment type="caution">
    <text evidence="2">The sequence shown here is derived from an EMBL/GenBank/DDBJ whole genome shotgun (WGS) entry which is preliminary data.</text>
</comment>
<proteinExistence type="predicted"/>
<reference evidence="2 3" key="1">
    <citation type="submission" date="2020-10" db="EMBL/GenBank/DDBJ databases">
        <title>Identification of Nocardia species via Next-generation sequencing and recognition of intraspecies genetic diversity.</title>
        <authorList>
            <person name="Li P."/>
            <person name="Li P."/>
            <person name="Lu B."/>
        </authorList>
    </citation>
    <scope>NUCLEOTIDE SEQUENCE [LARGE SCALE GENOMIC DNA]</scope>
    <source>
        <strain evidence="2 3">N-11</strain>
    </source>
</reference>
<name>A0ABS0C5Q1_9NOCA</name>
<feature type="compositionally biased region" description="Pro residues" evidence="1">
    <location>
        <begin position="118"/>
        <end position="131"/>
    </location>
</feature>
<evidence type="ECO:0008006" key="4">
    <source>
        <dbReference type="Google" id="ProtNLM"/>
    </source>
</evidence>
<feature type="region of interest" description="Disordered" evidence="1">
    <location>
        <begin position="110"/>
        <end position="160"/>
    </location>
</feature>
<evidence type="ECO:0000256" key="1">
    <source>
        <dbReference type="SAM" id="MobiDB-lite"/>
    </source>
</evidence>
<sequence length="160" mass="18177">MGERMKPNWGSMREPDLDPEIEAAARRVNDSVDDLRTARLRVERMNVAEILRRPTPVTEELMFDLAALPHASPELRAYAELVHHGECQWAEIEVLARPLPPEVADLKTSPNFTWNWDPQPPTTPPAPPPSNRPRRAGDVVGPSDWPDDFDEYPGQKSWLI</sequence>
<organism evidence="2 3">
    <name type="scientific">Nocardia abscessus</name>
    <dbReference type="NCBI Taxonomy" id="120957"/>
    <lineage>
        <taxon>Bacteria</taxon>
        <taxon>Bacillati</taxon>
        <taxon>Actinomycetota</taxon>
        <taxon>Actinomycetes</taxon>
        <taxon>Mycobacteriales</taxon>
        <taxon>Nocardiaceae</taxon>
        <taxon>Nocardia</taxon>
    </lineage>
</organism>
<evidence type="ECO:0000313" key="2">
    <source>
        <dbReference type="EMBL" id="MBF6225705.1"/>
    </source>
</evidence>
<accession>A0ABS0C5Q1</accession>
<dbReference type="Proteomes" id="UP000807309">
    <property type="component" value="Unassembled WGS sequence"/>
</dbReference>
<evidence type="ECO:0000313" key="3">
    <source>
        <dbReference type="Proteomes" id="UP000807309"/>
    </source>
</evidence>
<dbReference type="EMBL" id="JADLRE010000007">
    <property type="protein sequence ID" value="MBF6225705.1"/>
    <property type="molecule type" value="Genomic_DNA"/>
</dbReference>
<keyword evidence="3" id="KW-1185">Reference proteome</keyword>
<gene>
    <name evidence="2" type="ORF">IU470_11400</name>
</gene>
<protein>
    <recommendedName>
        <fullName evidence="4">DUF222 domain-containing protein</fullName>
    </recommendedName>
</protein>